<evidence type="ECO:0000313" key="3">
    <source>
        <dbReference type="Proteomes" id="UP000789901"/>
    </source>
</evidence>
<evidence type="ECO:0000313" key="2">
    <source>
        <dbReference type="EMBL" id="CAG8802281.1"/>
    </source>
</evidence>
<dbReference type="Proteomes" id="UP000789901">
    <property type="component" value="Unassembled WGS sequence"/>
</dbReference>
<protein>
    <submittedName>
        <fullName evidence="2">17397_t:CDS:1</fullName>
    </submittedName>
</protein>
<sequence length="78" mass="8948">MEDSAPNQEEPSDMGWEGFDNDTPSEIHVSLNNLISRTQNLLVEEKKIVAQPCEENDIDEDMVDQLTVFIEELPTRKE</sequence>
<name>A0ABN7VXC1_GIGMA</name>
<comment type="caution">
    <text evidence="2">The sequence shown here is derived from an EMBL/GenBank/DDBJ whole genome shotgun (WGS) entry which is preliminary data.</text>
</comment>
<organism evidence="2 3">
    <name type="scientific">Gigaspora margarita</name>
    <dbReference type="NCBI Taxonomy" id="4874"/>
    <lineage>
        <taxon>Eukaryota</taxon>
        <taxon>Fungi</taxon>
        <taxon>Fungi incertae sedis</taxon>
        <taxon>Mucoromycota</taxon>
        <taxon>Glomeromycotina</taxon>
        <taxon>Glomeromycetes</taxon>
        <taxon>Diversisporales</taxon>
        <taxon>Gigasporaceae</taxon>
        <taxon>Gigaspora</taxon>
    </lineage>
</organism>
<keyword evidence="3" id="KW-1185">Reference proteome</keyword>
<accession>A0ABN7VXC1</accession>
<dbReference type="EMBL" id="CAJVQB010023602">
    <property type="protein sequence ID" value="CAG8802281.1"/>
    <property type="molecule type" value="Genomic_DNA"/>
</dbReference>
<feature type="non-terminal residue" evidence="2">
    <location>
        <position position="78"/>
    </location>
</feature>
<proteinExistence type="predicted"/>
<reference evidence="2 3" key="1">
    <citation type="submission" date="2021-06" db="EMBL/GenBank/DDBJ databases">
        <authorList>
            <person name="Kallberg Y."/>
            <person name="Tangrot J."/>
            <person name="Rosling A."/>
        </authorList>
    </citation>
    <scope>NUCLEOTIDE SEQUENCE [LARGE SCALE GENOMIC DNA]</scope>
    <source>
        <strain evidence="2 3">120-4 pot B 10/14</strain>
    </source>
</reference>
<gene>
    <name evidence="2" type="ORF">GMARGA_LOCUS23389</name>
</gene>
<evidence type="ECO:0000256" key="1">
    <source>
        <dbReference type="SAM" id="MobiDB-lite"/>
    </source>
</evidence>
<feature type="region of interest" description="Disordered" evidence="1">
    <location>
        <begin position="1"/>
        <end position="24"/>
    </location>
</feature>